<evidence type="ECO:0000313" key="6">
    <source>
        <dbReference type="EMBL" id="CAK0864694.1"/>
    </source>
</evidence>
<organism evidence="6 7">
    <name type="scientific">Prorocentrum cordatum</name>
    <dbReference type="NCBI Taxonomy" id="2364126"/>
    <lineage>
        <taxon>Eukaryota</taxon>
        <taxon>Sar</taxon>
        <taxon>Alveolata</taxon>
        <taxon>Dinophyceae</taxon>
        <taxon>Prorocentrales</taxon>
        <taxon>Prorocentraceae</taxon>
        <taxon>Prorocentrum</taxon>
    </lineage>
</organism>
<dbReference type="Pfam" id="PF03208">
    <property type="entry name" value="PRA1"/>
    <property type="match status" value="1"/>
</dbReference>
<feature type="transmembrane region" description="Helical" evidence="5">
    <location>
        <begin position="159"/>
        <end position="191"/>
    </location>
</feature>
<comment type="caution">
    <text evidence="6">The sequence shown here is derived from an EMBL/GenBank/DDBJ whole genome shotgun (WGS) entry which is preliminary data.</text>
</comment>
<feature type="transmembrane region" description="Helical" evidence="5">
    <location>
        <begin position="215"/>
        <end position="242"/>
    </location>
</feature>
<comment type="similarity">
    <text evidence="5">Belongs to the PRA1 family.</text>
</comment>
<evidence type="ECO:0000256" key="3">
    <source>
        <dbReference type="ARBA" id="ARBA00022989"/>
    </source>
</evidence>
<accession>A0ABN9UX16</accession>
<keyword evidence="4 5" id="KW-0472">Membrane</keyword>
<dbReference type="PANTHER" id="PTHR19317:SF0">
    <property type="entry name" value="PRENYLATED RAB ACCEPTOR PROTEIN 1"/>
    <property type="match status" value="1"/>
</dbReference>
<keyword evidence="3 5" id="KW-1133">Transmembrane helix</keyword>
<evidence type="ECO:0000256" key="4">
    <source>
        <dbReference type="ARBA" id="ARBA00023136"/>
    </source>
</evidence>
<dbReference type="EMBL" id="CAUYUJ010016390">
    <property type="protein sequence ID" value="CAK0864694.1"/>
    <property type="molecule type" value="Genomic_DNA"/>
</dbReference>
<evidence type="ECO:0000256" key="1">
    <source>
        <dbReference type="ARBA" id="ARBA00004141"/>
    </source>
</evidence>
<sequence length="273" mass="27458">MGDGDDLAMDMEFDSAIQDDFQPHNELDSFFSGGVSQGTTVSLQPSAATLGSPTAAALGAAEARGAAAAHAGAGAAAAASQAAPGAAAGGLLGGALSSAAGPRKLAGAAVPASLLPEAAGRLLSDAQPWRGFLLPLSKPPPGDYAARLTANLSRFKTNYAVLFVVTLTAAILFDPSALVCVVFVAAAWALFLKKNADPDWAPVVGGIALGPTQRWLILACGTALLLFLVAGTVIIHAALLYAAAALVHGVLHDPSDCHETILGGRHPRLMVPL</sequence>
<dbReference type="Proteomes" id="UP001189429">
    <property type="component" value="Unassembled WGS sequence"/>
</dbReference>
<keyword evidence="7" id="KW-1185">Reference proteome</keyword>
<reference evidence="6" key="1">
    <citation type="submission" date="2023-10" db="EMBL/GenBank/DDBJ databases">
        <authorList>
            <person name="Chen Y."/>
            <person name="Shah S."/>
            <person name="Dougan E. K."/>
            <person name="Thang M."/>
            <person name="Chan C."/>
        </authorList>
    </citation>
    <scope>NUCLEOTIDE SEQUENCE [LARGE SCALE GENOMIC DNA]</scope>
</reference>
<evidence type="ECO:0000313" key="7">
    <source>
        <dbReference type="Proteomes" id="UP001189429"/>
    </source>
</evidence>
<name>A0ABN9UX16_9DINO</name>
<dbReference type="PANTHER" id="PTHR19317">
    <property type="entry name" value="PRENYLATED RAB ACCEPTOR 1-RELATED"/>
    <property type="match status" value="1"/>
</dbReference>
<gene>
    <name evidence="6" type="ORF">PCOR1329_LOCUS52488</name>
</gene>
<protein>
    <recommendedName>
        <fullName evidence="5">PRA1 family protein</fullName>
    </recommendedName>
</protein>
<evidence type="ECO:0000256" key="2">
    <source>
        <dbReference type="ARBA" id="ARBA00022692"/>
    </source>
</evidence>
<comment type="subcellular location">
    <subcellularLocation>
        <location evidence="1 5">Membrane</location>
        <topology evidence="1 5">Multi-pass membrane protein</topology>
    </subcellularLocation>
</comment>
<proteinExistence type="inferred from homology"/>
<dbReference type="InterPro" id="IPR004895">
    <property type="entry name" value="Prenylated_rab_accept_PRA1"/>
</dbReference>
<keyword evidence="2 5" id="KW-0812">Transmembrane</keyword>
<evidence type="ECO:0000256" key="5">
    <source>
        <dbReference type="RuleBase" id="RU363107"/>
    </source>
</evidence>